<gene>
    <name evidence="2" type="ORF">ENM88_06690</name>
</gene>
<evidence type="ECO:0008006" key="3">
    <source>
        <dbReference type="Google" id="ProtNLM"/>
    </source>
</evidence>
<reference evidence="2" key="1">
    <citation type="journal article" date="2020" name="mSystems">
        <title>Genome- and Community-Level Interaction Insights into Carbon Utilization and Element Cycling Functions of Hydrothermarchaeota in Hydrothermal Sediment.</title>
        <authorList>
            <person name="Zhou Z."/>
            <person name="Liu Y."/>
            <person name="Xu W."/>
            <person name="Pan J."/>
            <person name="Luo Z.H."/>
            <person name="Li M."/>
        </authorList>
    </citation>
    <scope>NUCLEOTIDE SEQUENCE [LARGE SCALE GENOMIC DNA]</scope>
    <source>
        <strain evidence="2">SpSt-1125</strain>
    </source>
</reference>
<sequence length="81" mass="9184">MGIRIVEMDERGRITLPSEIRRLLRGKVFEVKLVDPNTVILRIASRSDVIREIESIKLTGDPRRKGGDASKAKHRYGGEKV</sequence>
<evidence type="ECO:0000256" key="1">
    <source>
        <dbReference type="SAM" id="MobiDB-lite"/>
    </source>
</evidence>
<proteinExistence type="predicted"/>
<feature type="region of interest" description="Disordered" evidence="1">
    <location>
        <begin position="60"/>
        <end position="81"/>
    </location>
</feature>
<dbReference type="InterPro" id="IPR037914">
    <property type="entry name" value="SpoVT-AbrB_sf"/>
</dbReference>
<evidence type="ECO:0000313" key="2">
    <source>
        <dbReference type="EMBL" id="HHP05411.1"/>
    </source>
</evidence>
<organism evidence="2">
    <name type="scientific">Thermofilum pendens</name>
    <dbReference type="NCBI Taxonomy" id="2269"/>
    <lineage>
        <taxon>Archaea</taxon>
        <taxon>Thermoproteota</taxon>
        <taxon>Thermoprotei</taxon>
        <taxon>Thermofilales</taxon>
        <taxon>Thermofilaceae</taxon>
        <taxon>Thermofilum</taxon>
    </lineage>
</organism>
<dbReference type="SUPFAM" id="SSF89447">
    <property type="entry name" value="AbrB/MazE/MraZ-like"/>
    <property type="match status" value="1"/>
</dbReference>
<dbReference type="EMBL" id="DRZM01000193">
    <property type="protein sequence ID" value="HHP05411.1"/>
    <property type="molecule type" value="Genomic_DNA"/>
</dbReference>
<dbReference type="AlphaFoldDB" id="A0A7J3X8L7"/>
<accession>A0A7J3X8L7</accession>
<name>A0A7J3X8L7_THEPE</name>
<comment type="caution">
    <text evidence="2">The sequence shown here is derived from an EMBL/GenBank/DDBJ whole genome shotgun (WGS) entry which is preliminary data.</text>
</comment>
<protein>
    <recommendedName>
        <fullName evidence="3">AbrB/MazE/SpoVT family DNA-binding domain-containing protein</fullName>
    </recommendedName>
</protein>